<dbReference type="RefSeq" id="WP_131763102.1">
    <property type="nucleotide sequence ID" value="NZ_CAACUY010000292.1"/>
</dbReference>
<dbReference type="InterPro" id="IPR012338">
    <property type="entry name" value="Beta-lactam/transpept-like"/>
</dbReference>
<protein>
    <submittedName>
        <fullName evidence="3">Serine hydrolase domain-containing protein</fullName>
        <ecNumber evidence="3">3.-.-.-</ecNumber>
    </submittedName>
</protein>
<organism evidence="3 4">
    <name type="scientific">Actinomadura fibrosa</name>
    <dbReference type="NCBI Taxonomy" id="111802"/>
    <lineage>
        <taxon>Bacteria</taxon>
        <taxon>Bacillati</taxon>
        <taxon>Actinomycetota</taxon>
        <taxon>Actinomycetes</taxon>
        <taxon>Streptosporangiales</taxon>
        <taxon>Thermomonosporaceae</taxon>
        <taxon>Actinomadura</taxon>
    </lineage>
</organism>
<comment type="caution">
    <text evidence="3">The sequence shown here is derived from an EMBL/GenBank/DDBJ whole genome shotgun (WGS) entry which is preliminary data.</text>
</comment>
<dbReference type="EMBL" id="JBHTGP010000004">
    <property type="protein sequence ID" value="MFD0684707.1"/>
    <property type="molecule type" value="Genomic_DNA"/>
</dbReference>
<dbReference type="EC" id="3.-.-.-" evidence="3"/>
<name>A0ABW2XE40_9ACTN</name>
<feature type="signal peptide" evidence="1">
    <location>
        <begin position="1"/>
        <end position="32"/>
    </location>
</feature>
<dbReference type="GO" id="GO:0016787">
    <property type="term" value="F:hydrolase activity"/>
    <property type="evidence" value="ECO:0007669"/>
    <property type="project" value="UniProtKB-KW"/>
</dbReference>
<reference evidence="4" key="1">
    <citation type="journal article" date="2019" name="Int. J. Syst. Evol. Microbiol.">
        <title>The Global Catalogue of Microorganisms (GCM) 10K type strain sequencing project: providing services to taxonomists for standard genome sequencing and annotation.</title>
        <authorList>
            <consortium name="The Broad Institute Genomics Platform"/>
            <consortium name="The Broad Institute Genome Sequencing Center for Infectious Disease"/>
            <person name="Wu L."/>
            <person name="Ma J."/>
        </authorList>
    </citation>
    <scope>NUCLEOTIDE SEQUENCE [LARGE SCALE GENOMIC DNA]</scope>
    <source>
        <strain evidence="4">JCM 9371</strain>
    </source>
</reference>
<dbReference type="PANTHER" id="PTHR43283">
    <property type="entry name" value="BETA-LACTAMASE-RELATED"/>
    <property type="match status" value="1"/>
</dbReference>
<feature type="chain" id="PRO_5045811176" evidence="1">
    <location>
        <begin position="33"/>
        <end position="377"/>
    </location>
</feature>
<dbReference type="Pfam" id="PF00144">
    <property type="entry name" value="Beta-lactamase"/>
    <property type="match status" value="1"/>
</dbReference>
<dbReference type="SUPFAM" id="SSF56601">
    <property type="entry name" value="beta-lactamase/transpeptidase-like"/>
    <property type="match status" value="1"/>
</dbReference>
<keyword evidence="3" id="KW-0378">Hydrolase</keyword>
<accession>A0ABW2XE40</accession>
<dbReference type="Gene3D" id="3.40.710.10">
    <property type="entry name" value="DD-peptidase/beta-lactamase superfamily"/>
    <property type="match status" value="1"/>
</dbReference>
<feature type="domain" description="Beta-lactamase-related" evidence="2">
    <location>
        <begin position="43"/>
        <end position="317"/>
    </location>
</feature>
<evidence type="ECO:0000313" key="4">
    <source>
        <dbReference type="Proteomes" id="UP001597063"/>
    </source>
</evidence>
<dbReference type="Proteomes" id="UP001597063">
    <property type="component" value="Unassembled WGS sequence"/>
</dbReference>
<evidence type="ECO:0000313" key="3">
    <source>
        <dbReference type="EMBL" id="MFD0684707.1"/>
    </source>
</evidence>
<evidence type="ECO:0000256" key="1">
    <source>
        <dbReference type="SAM" id="SignalP"/>
    </source>
</evidence>
<evidence type="ECO:0000259" key="2">
    <source>
        <dbReference type="Pfam" id="PF00144"/>
    </source>
</evidence>
<dbReference type="InterPro" id="IPR001466">
    <property type="entry name" value="Beta-lactam-related"/>
</dbReference>
<proteinExistence type="predicted"/>
<keyword evidence="1" id="KW-0732">Signal</keyword>
<dbReference type="InterPro" id="IPR050789">
    <property type="entry name" value="Diverse_Enzym_Activities"/>
</dbReference>
<keyword evidence="4" id="KW-1185">Reference proteome</keyword>
<gene>
    <name evidence="3" type="ORF">ACFQZM_09385</name>
</gene>
<sequence length="377" mass="39742">MSYKGVRPRLRWGALAAGVAMLVMAPASPATAARLPVGNVQKAMDGLARTPGVVGAIGGVYVDGRPAGAGTAGSRLLNGEGGTIPADSRFAIGSQTKAMVATALLQLVEEGRVGLDDKLAALLPEVAGGLVERADEITVRQLIQHTSGIPDFWSKDGSSEPSFDVFDFTTYYRPIDVVATTRGRPRTGEPGETFAYSNTNYTLLGMIIERVTGRTLAAELDRRLFRPLGMTRSYALTRPPDGIKGPHGHGYYPDSTGTLRDMDHANASWGFGAGNVVSTTHDVSAFQRALDQGRLLPPSLQAVLTGGAAGGKVRQRADGCVDDLYLQGGSGIGYTTLMLYTGDGRRQFEISVTRSVDDATVIPEMAKAGQAVLCPTN</sequence>